<gene>
    <name evidence="2" type="ORF">IV55_GL001157</name>
    <name evidence="1" type="ORF">LSI01_11130</name>
</gene>
<evidence type="ECO:0000313" key="3">
    <source>
        <dbReference type="Proteomes" id="UP000051139"/>
    </source>
</evidence>
<comment type="caution">
    <text evidence="2">The sequence shown here is derived from an EMBL/GenBank/DDBJ whole genome shotgun (WGS) entry which is preliminary data.</text>
</comment>
<evidence type="ECO:0000313" key="1">
    <source>
        <dbReference type="EMBL" id="GEK28802.1"/>
    </source>
</evidence>
<dbReference type="PATRIC" id="fig|348151.3.peg.1187"/>
<organism evidence="2 3">
    <name type="scientific">Furfurilactobacillus siliginis</name>
    <dbReference type="NCBI Taxonomy" id="348151"/>
    <lineage>
        <taxon>Bacteria</taxon>
        <taxon>Bacillati</taxon>
        <taxon>Bacillota</taxon>
        <taxon>Bacilli</taxon>
        <taxon>Lactobacillales</taxon>
        <taxon>Lactobacillaceae</taxon>
        <taxon>Furfurilactobacillus</taxon>
    </lineage>
</organism>
<proteinExistence type="predicted"/>
<reference evidence="2 3" key="1">
    <citation type="journal article" date="2015" name="Genome Announc.">
        <title>Expanding the biotechnology potential of lactobacilli through comparative genomics of 213 strains and associated genera.</title>
        <authorList>
            <person name="Sun Z."/>
            <person name="Harris H.M."/>
            <person name="McCann A."/>
            <person name="Guo C."/>
            <person name="Argimon S."/>
            <person name="Zhang W."/>
            <person name="Yang X."/>
            <person name="Jeffery I.B."/>
            <person name="Cooney J.C."/>
            <person name="Kagawa T.F."/>
            <person name="Liu W."/>
            <person name="Song Y."/>
            <person name="Salvetti E."/>
            <person name="Wrobel A."/>
            <person name="Rasinkangas P."/>
            <person name="Parkhill J."/>
            <person name="Rea M.C."/>
            <person name="O'Sullivan O."/>
            <person name="Ritari J."/>
            <person name="Douillard F.P."/>
            <person name="Paul Ross R."/>
            <person name="Yang R."/>
            <person name="Briner A.E."/>
            <person name="Felis G.E."/>
            <person name="de Vos W.M."/>
            <person name="Barrangou R."/>
            <person name="Klaenhammer T.R."/>
            <person name="Caufield P.W."/>
            <person name="Cui Y."/>
            <person name="Zhang H."/>
            <person name="O'Toole P.W."/>
        </authorList>
    </citation>
    <scope>NUCLEOTIDE SEQUENCE [LARGE SCALE GENOMIC DNA]</scope>
    <source>
        <strain evidence="2 3">DSM 22696</strain>
    </source>
</reference>
<dbReference type="Proteomes" id="UP000051139">
    <property type="component" value="Unassembled WGS sequence"/>
</dbReference>
<name>A0A0R2LDF4_9LACO</name>
<dbReference type="EMBL" id="JQCB01000003">
    <property type="protein sequence ID" value="KRN96631.1"/>
    <property type="molecule type" value="Genomic_DNA"/>
</dbReference>
<dbReference type="EMBL" id="BJUD01000018">
    <property type="protein sequence ID" value="GEK28802.1"/>
    <property type="molecule type" value="Genomic_DNA"/>
</dbReference>
<keyword evidence="3" id="KW-1185">Reference proteome</keyword>
<dbReference type="Proteomes" id="UP000321429">
    <property type="component" value="Unassembled WGS sequence"/>
</dbReference>
<accession>A0A0R2LDF4</accession>
<dbReference type="RefSeq" id="WP_057809252.1">
    <property type="nucleotide sequence ID" value="NZ_BJUD01000018.1"/>
</dbReference>
<dbReference type="OrthoDB" id="2301761at2"/>
<evidence type="ECO:0000313" key="4">
    <source>
        <dbReference type="Proteomes" id="UP000321429"/>
    </source>
</evidence>
<reference evidence="1 4" key="2">
    <citation type="submission" date="2019-07" db="EMBL/GenBank/DDBJ databases">
        <title>Whole genome shotgun sequence of Lactobacillus siliginis NBRC 101315.</title>
        <authorList>
            <person name="Hosoyama A."/>
            <person name="Uohara A."/>
            <person name="Ohji S."/>
            <person name="Ichikawa N."/>
        </authorList>
    </citation>
    <scope>NUCLEOTIDE SEQUENCE [LARGE SCALE GENOMIC DNA]</scope>
    <source>
        <strain evidence="1 4">NBRC 101315</strain>
    </source>
</reference>
<dbReference type="AlphaFoldDB" id="A0A0R2LDF4"/>
<evidence type="ECO:0000313" key="2">
    <source>
        <dbReference type="EMBL" id="KRN96631.1"/>
    </source>
</evidence>
<protein>
    <submittedName>
        <fullName evidence="2">Uncharacterized protein</fullName>
    </submittedName>
</protein>
<sequence>MITIFHSELGRHSIHFSKGKYITFNLVHPAPTAAYRIEITDTNIEGLKRMQVRFSHLGQIFKPQEHQLSFQLI</sequence>